<protein>
    <recommendedName>
        <fullName evidence="1">Mut7-C RNAse domain-containing protein</fullName>
    </recommendedName>
</protein>
<dbReference type="RefSeq" id="WP_011850455.1">
    <property type="nucleotide sequence ID" value="NC_009073.1"/>
</dbReference>
<dbReference type="KEGG" id="pcl:Pcal_1779"/>
<dbReference type="HOGENOM" id="CLU_112469_0_0_2"/>
<evidence type="ECO:0000313" key="3">
    <source>
        <dbReference type="Proteomes" id="UP000001431"/>
    </source>
</evidence>
<organism evidence="2 3">
    <name type="scientific">Pyrobaculum calidifontis (strain DSM 21063 / JCM 11548 / VA1)</name>
    <dbReference type="NCBI Taxonomy" id="410359"/>
    <lineage>
        <taxon>Archaea</taxon>
        <taxon>Thermoproteota</taxon>
        <taxon>Thermoprotei</taxon>
        <taxon>Thermoproteales</taxon>
        <taxon>Thermoproteaceae</taxon>
        <taxon>Pyrobaculum</taxon>
    </lineage>
</organism>
<reference evidence="2" key="1">
    <citation type="submission" date="2007-02" db="EMBL/GenBank/DDBJ databases">
        <title>Complete sequence of Pyrobaculum calidifontis JCM 11548.</title>
        <authorList>
            <consortium name="US DOE Joint Genome Institute"/>
            <person name="Copeland A."/>
            <person name="Lucas S."/>
            <person name="Lapidus A."/>
            <person name="Barry K."/>
            <person name="Glavina del Rio T."/>
            <person name="Dalin E."/>
            <person name="Tice H."/>
            <person name="Pitluck S."/>
            <person name="Chain P."/>
            <person name="Malfatti S."/>
            <person name="Shin M."/>
            <person name="Vergez L."/>
            <person name="Schmutz J."/>
            <person name="Larimer F."/>
            <person name="Land M."/>
            <person name="Hauser L."/>
            <person name="Kyrpides N."/>
            <person name="Mikhailova N."/>
            <person name="Cozen A.E."/>
            <person name="Fitz-Gibbon S.T."/>
            <person name="House C.H."/>
            <person name="Saltikov C."/>
            <person name="Lowe T.M."/>
            <person name="Richardson P."/>
        </authorList>
    </citation>
    <scope>NUCLEOTIDE SEQUENCE [LARGE SCALE GENOMIC DNA]</scope>
    <source>
        <strain evidence="2">JCM 11548</strain>
    </source>
</reference>
<evidence type="ECO:0000259" key="1">
    <source>
        <dbReference type="Pfam" id="PF01927"/>
    </source>
</evidence>
<dbReference type="InterPro" id="IPR002782">
    <property type="entry name" value="Mut7-C_RNAse_dom"/>
</dbReference>
<dbReference type="Proteomes" id="UP000001431">
    <property type="component" value="Chromosome"/>
</dbReference>
<dbReference type="STRING" id="410359.Pcal_1779"/>
<dbReference type="GeneID" id="4909511"/>
<dbReference type="AlphaFoldDB" id="A3MX29"/>
<evidence type="ECO:0000313" key="2">
    <source>
        <dbReference type="EMBL" id="ABO09196.1"/>
    </source>
</evidence>
<proteinExistence type="predicted"/>
<dbReference type="eggNOG" id="arCOG04290">
    <property type="taxonomic scope" value="Archaea"/>
</dbReference>
<accession>A3MX29</accession>
<feature type="domain" description="Mut7-C RNAse" evidence="1">
    <location>
        <begin position="16"/>
        <end position="147"/>
    </location>
</feature>
<gene>
    <name evidence="2" type="ordered locus">Pcal_1779</name>
</gene>
<dbReference type="Pfam" id="PF01927">
    <property type="entry name" value="Mut7-C"/>
    <property type="match status" value="1"/>
</dbReference>
<name>A3MX29_PYRCJ</name>
<keyword evidence="3" id="KW-1185">Reference proteome</keyword>
<dbReference type="EMBL" id="CP000561">
    <property type="protein sequence ID" value="ABO09196.1"/>
    <property type="molecule type" value="Genomic_DNA"/>
</dbReference>
<sequence>MVDCLYKGPLRLDCIYVDSMLGWLARLLRIVFGLRVAYAPDLDDAELLRTECLVVTRDEEVFRARRGPALLLRTDDHVKWIAAFLSMGLPPFVKTACPICGGELVEIDCGEAGRIVGHVVYSEKCWRCISCGRVYWVGSHWRGIRSLVEAARRANVNCVHTG</sequence>
<dbReference type="PANTHER" id="PTHR39081:SF1">
    <property type="entry name" value="MUT7-C RNASE DOMAIN-CONTAINING PROTEIN"/>
    <property type="match status" value="1"/>
</dbReference>
<dbReference type="PANTHER" id="PTHR39081">
    <property type="entry name" value="MUT7-C DOMAIN-CONTAINING PROTEIN"/>
    <property type="match status" value="1"/>
</dbReference>